<dbReference type="SUPFAM" id="SSF103481">
    <property type="entry name" value="Multidrug resistance efflux transporter EmrE"/>
    <property type="match status" value="2"/>
</dbReference>
<dbReference type="InterPro" id="IPR000620">
    <property type="entry name" value="EamA_dom"/>
</dbReference>
<name>A0A1F4TQF1_UNCSA</name>
<reference evidence="8 9" key="1">
    <citation type="journal article" date="2016" name="Nat. Commun.">
        <title>Thousands of microbial genomes shed light on interconnected biogeochemical processes in an aquifer system.</title>
        <authorList>
            <person name="Anantharaman K."/>
            <person name="Brown C.T."/>
            <person name="Hug L.A."/>
            <person name="Sharon I."/>
            <person name="Castelle C.J."/>
            <person name="Probst A.J."/>
            <person name="Thomas B.C."/>
            <person name="Singh A."/>
            <person name="Wilkins M.J."/>
            <person name="Karaoz U."/>
            <person name="Brodie E.L."/>
            <person name="Williams K.H."/>
            <person name="Hubbard S.S."/>
            <person name="Banfield J.F."/>
        </authorList>
    </citation>
    <scope>NUCLEOTIDE SEQUENCE [LARGE SCALE GENOMIC DNA]</scope>
</reference>
<evidence type="ECO:0000256" key="4">
    <source>
        <dbReference type="ARBA" id="ARBA00022989"/>
    </source>
</evidence>
<feature type="domain" description="EamA" evidence="7">
    <location>
        <begin position="2"/>
        <end position="115"/>
    </location>
</feature>
<comment type="subcellular location">
    <subcellularLocation>
        <location evidence="1">Membrane</location>
        <topology evidence="1">Multi-pass membrane protein</topology>
    </subcellularLocation>
</comment>
<feature type="transmembrane region" description="Helical" evidence="6">
    <location>
        <begin position="71"/>
        <end position="93"/>
    </location>
</feature>
<feature type="transmembrane region" description="Helical" evidence="6">
    <location>
        <begin position="154"/>
        <end position="171"/>
    </location>
</feature>
<dbReference type="Pfam" id="PF00892">
    <property type="entry name" value="EamA"/>
    <property type="match status" value="2"/>
</dbReference>
<gene>
    <name evidence="8" type="ORF">A2462_03430</name>
</gene>
<keyword evidence="4 6" id="KW-1133">Transmembrane helix</keyword>
<proteinExistence type="inferred from homology"/>
<sequence>MGLMVKILSQSIPAELIAFGRFFFGLFAVSILVVARLVKLKFVNRPLLIFRGIVGGFAILCYFKSVSLIPLADAAVISFSYPIFGTIFAAIFLKEELKPQALLVLMIALFGMVLVADPKFRTINIGYVFALISSLCAGAAVTSVRQLRKTDDPWSISIAQMVGGIIIVSLLSFKSLSIPNPNILLLLVFASLISTIGQLLLTYAYEFCSVTVGGTISLAVVPTTVVLAIVFLGETITASFLVGSSMIFGSAIYLLNSQTEAGSKG</sequence>
<evidence type="ECO:0000259" key="7">
    <source>
        <dbReference type="Pfam" id="PF00892"/>
    </source>
</evidence>
<evidence type="ECO:0000256" key="2">
    <source>
        <dbReference type="ARBA" id="ARBA00007362"/>
    </source>
</evidence>
<feature type="transmembrane region" description="Helical" evidence="6">
    <location>
        <begin position="183"/>
        <end position="205"/>
    </location>
</feature>
<evidence type="ECO:0000256" key="5">
    <source>
        <dbReference type="ARBA" id="ARBA00023136"/>
    </source>
</evidence>
<keyword evidence="5 6" id="KW-0472">Membrane</keyword>
<dbReference type="PANTHER" id="PTHR22911">
    <property type="entry name" value="ACYL-MALONYL CONDENSING ENZYME-RELATED"/>
    <property type="match status" value="1"/>
</dbReference>
<evidence type="ECO:0000313" key="9">
    <source>
        <dbReference type="Proteomes" id="UP000177309"/>
    </source>
</evidence>
<dbReference type="GO" id="GO:0016020">
    <property type="term" value="C:membrane"/>
    <property type="evidence" value="ECO:0007669"/>
    <property type="project" value="UniProtKB-SubCell"/>
</dbReference>
<accession>A0A1F4TQF1</accession>
<dbReference type="Proteomes" id="UP000177309">
    <property type="component" value="Unassembled WGS sequence"/>
</dbReference>
<feature type="domain" description="EamA" evidence="7">
    <location>
        <begin position="125"/>
        <end position="254"/>
    </location>
</feature>
<feature type="transmembrane region" description="Helical" evidence="6">
    <location>
        <begin position="212"/>
        <end position="232"/>
    </location>
</feature>
<evidence type="ECO:0000256" key="1">
    <source>
        <dbReference type="ARBA" id="ARBA00004141"/>
    </source>
</evidence>
<organism evidence="8 9">
    <name type="scientific">candidate division WOR-1 bacterium RIFOXYC2_FULL_41_25</name>
    <dbReference type="NCBI Taxonomy" id="1802586"/>
    <lineage>
        <taxon>Bacteria</taxon>
        <taxon>Bacillati</taxon>
        <taxon>Saganbacteria</taxon>
    </lineage>
</organism>
<dbReference type="AlphaFoldDB" id="A0A1F4TQF1"/>
<keyword evidence="3 6" id="KW-0812">Transmembrane</keyword>
<evidence type="ECO:0000256" key="3">
    <source>
        <dbReference type="ARBA" id="ARBA00022692"/>
    </source>
</evidence>
<dbReference type="PANTHER" id="PTHR22911:SF6">
    <property type="entry name" value="SOLUTE CARRIER FAMILY 35 MEMBER G1"/>
    <property type="match status" value="1"/>
</dbReference>
<feature type="transmembrane region" description="Helical" evidence="6">
    <location>
        <begin position="122"/>
        <end position="142"/>
    </location>
</feature>
<evidence type="ECO:0000313" key="8">
    <source>
        <dbReference type="EMBL" id="OGC34750.1"/>
    </source>
</evidence>
<comment type="similarity">
    <text evidence="2">Belongs to the EamA transporter family.</text>
</comment>
<feature type="transmembrane region" description="Helical" evidence="6">
    <location>
        <begin position="238"/>
        <end position="255"/>
    </location>
</feature>
<protein>
    <recommendedName>
        <fullName evidence="7">EamA domain-containing protein</fullName>
    </recommendedName>
</protein>
<feature type="transmembrane region" description="Helical" evidence="6">
    <location>
        <begin position="12"/>
        <end position="35"/>
    </location>
</feature>
<feature type="transmembrane region" description="Helical" evidence="6">
    <location>
        <begin position="100"/>
        <end position="116"/>
    </location>
</feature>
<dbReference type="EMBL" id="MEUI01000013">
    <property type="protein sequence ID" value="OGC34750.1"/>
    <property type="molecule type" value="Genomic_DNA"/>
</dbReference>
<comment type="caution">
    <text evidence="8">The sequence shown here is derived from an EMBL/GenBank/DDBJ whole genome shotgun (WGS) entry which is preliminary data.</text>
</comment>
<evidence type="ECO:0000256" key="6">
    <source>
        <dbReference type="SAM" id="Phobius"/>
    </source>
</evidence>
<feature type="transmembrane region" description="Helical" evidence="6">
    <location>
        <begin position="47"/>
        <end position="65"/>
    </location>
</feature>
<dbReference type="InterPro" id="IPR037185">
    <property type="entry name" value="EmrE-like"/>
</dbReference>